<dbReference type="PANTHER" id="PTHR33392">
    <property type="entry name" value="POLYISOPRENYL-TEICHOIC ACID--PEPTIDOGLYCAN TEICHOIC ACID TRANSFERASE TAGU"/>
    <property type="match status" value="1"/>
</dbReference>
<dbReference type="RefSeq" id="WP_012160488.1">
    <property type="nucleotide sequence ID" value="NC_009922.1"/>
</dbReference>
<evidence type="ECO:0000256" key="1">
    <source>
        <dbReference type="ARBA" id="ARBA00006068"/>
    </source>
</evidence>
<dbReference type="Gene3D" id="3.40.630.190">
    <property type="entry name" value="LCP protein"/>
    <property type="match status" value="1"/>
</dbReference>
<dbReference type="AlphaFoldDB" id="A8MK49"/>
<sequence>MKIFWKVFGVAFLSFVVLFSALTGMFNTYMKENESNNLPVVIEENGNEHIDEEELDEFTKLVKSSDRVNFILLGLEGPRSDMMMFLSFDPKEKKLDGISIPRDTYLVREGYPRSDQKKINAAYGAHGASGVKTVISSLLHDVPVDHYITITYKGVAAIVDSIGGVPVTIPKLMDYDDPYDSPPLHIYFEPGNYVLKGADSVKFLRYRKPNKGVDALDRDGDIGRIQAQQEFMKSAMKKVLGPKLPNAVGTAFKHVKTDIDLQDAMKLATSAAGLKLDSVNIHVMPGEAKLTNGVWYFYHDSKALKDLLTEIYSGESQIVESGPKTNNTGN</sequence>
<comment type="similarity">
    <text evidence="1">Belongs to the LytR/CpsA/Psr (LCP) family.</text>
</comment>
<reference evidence="4" key="1">
    <citation type="submission" date="2007-10" db="EMBL/GenBank/DDBJ databases">
        <title>Complete genome of Alkaliphilus oremlandii OhILAs.</title>
        <authorList>
            <person name="Copeland A."/>
            <person name="Lucas S."/>
            <person name="Lapidus A."/>
            <person name="Barry K."/>
            <person name="Detter J.C."/>
            <person name="Glavina del Rio T."/>
            <person name="Hammon N."/>
            <person name="Israni S."/>
            <person name="Dalin E."/>
            <person name="Tice H."/>
            <person name="Pitluck S."/>
            <person name="Chain P."/>
            <person name="Malfatti S."/>
            <person name="Shin M."/>
            <person name="Vergez L."/>
            <person name="Schmutz J."/>
            <person name="Larimer F."/>
            <person name="Land M."/>
            <person name="Hauser L."/>
            <person name="Kyrpides N."/>
            <person name="Mikhailova N."/>
            <person name="Stolz J.F."/>
            <person name="Dawson A."/>
            <person name="Fisher E."/>
            <person name="Crable B."/>
            <person name="Perera E."/>
            <person name="Lisak J."/>
            <person name="Ranganathan M."/>
            <person name="Basu P."/>
            <person name="Richardson P."/>
        </authorList>
    </citation>
    <scope>NUCLEOTIDE SEQUENCE [LARGE SCALE GENOMIC DNA]</scope>
    <source>
        <strain evidence="4">OhILAs</strain>
    </source>
</reference>
<dbReference type="KEGG" id="aoe:Clos_2650"/>
<protein>
    <submittedName>
        <fullName evidence="3">Cell envelope-related transcriptional attenuator</fullName>
    </submittedName>
</protein>
<organism evidence="3 4">
    <name type="scientific">Alkaliphilus oremlandii (strain OhILAs)</name>
    <name type="common">Clostridium oremlandii (strain OhILAs)</name>
    <dbReference type="NCBI Taxonomy" id="350688"/>
    <lineage>
        <taxon>Bacteria</taxon>
        <taxon>Bacillati</taxon>
        <taxon>Bacillota</taxon>
        <taxon>Clostridia</taxon>
        <taxon>Peptostreptococcales</taxon>
        <taxon>Natronincolaceae</taxon>
        <taxon>Alkaliphilus</taxon>
    </lineage>
</organism>
<dbReference type="Pfam" id="PF03816">
    <property type="entry name" value="LytR_cpsA_psr"/>
    <property type="match status" value="1"/>
</dbReference>
<keyword evidence="4" id="KW-1185">Reference proteome</keyword>
<dbReference type="InterPro" id="IPR004474">
    <property type="entry name" value="LytR_CpsA_psr"/>
</dbReference>
<dbReference type="Proteomes" id="UP000000269">
    <property type="component" value="Chromosome"/>
</dbReference>
<dbReference type="InterPro" id="IPR050922">
    <property type="entry name" value="LytR/CpsA/Psr_CW_biosynth"/>
</dbReference>
<dbReference type="PANTHER" id="PTHR33392:SF6">
    <property type="entry name" value="POLYISOPRENYL-TEICHOIC ACID--PEPTIDOGLYCAN TEICHOIC ACID TRANSFERASE TAGU"/>
    <property type="match status" value="1"/>
</dbReference>
<evidence type="ECO:0000313" key="4">
    <source>
        <dbReference type="Proteomes" id="UP000000269"/>
    </source>
</evidence>
<name>A8MK49_ALKOO</name>
<proteinExistence type="inferred from homology"/>
<dbReference type="NCBIfam" id="TIGR00350">
    <property type="entry name" value="lytR_cpsA_psr"/>
    <property type="match status" value="1"/>
</dbReference>
<feature type="domain" description="Cell envelope-related transcriptional attenuator" evidence="2">
    <location>
        <begin position="79"/>
        <end position="239"/>
    </location>
</feature>
<evidence type="ECO:0000313" key="3">
    <source>
        <dbReference type="EMBL" id="ABW20181.1"/>
    </source>
</evidence>
<dbReference type="OrthoDB" id="305468at2"/>
<dbReference type="STRING" id="350688.Clos_2650"/>
<evidence type="ECO:0000259" key="2">
    <source>
        <dbReference type="Pfam" id="PF03816"/>
    </source>
</evidence>
<accession>A8MK49</accession>
<dbReference type="EMBL" id="CP000853">
    <property type="protein sequence ID" value="ABW20181.1"/>
    <property type="molecule type" value="Genomic_DNA"/>
</dbReference>
<gene>
    <name evidence="3" type="ordered locus">Clos_2650</name>
</gene>
<dbReference type="HOGENOM" id="CLU_016455_5_2_9"/>
<dbReference type="eggNOG" id="COG1316">
    <property type="taxonomic scope" value="Bacteria"/>
</dbReference>